<evidence type="ECO:0000313" key="2">
    <source>
        <dbReference type="Proteomes" id="UP000499080"/>
    </source>
</evidence>
<evidence type="ECO:0000313" key="1">
    <source>
        <dbReference type="EMBL" id="GBL72619.1"/>
    </source>
</evidence>
<dbReference type="EMBL" id="BGPR01000002">
    <property type="protein sequence ID" value="GBL72619.1"/>
    <property type="molecule type" value="Genomic_DNA"/>
</dbReference>
<dbReference type="Proteomes" id="UP000499080">
    <property type="component" value="Unassembled WGS sequence"/>
</dbReference>
<protein>
    <submittedName>
        <fullName evidence="1">Uncharacterized protein</fullName>
    </submittedName>
</protein>
<name>A0A4Y1ZZT1_ARAVE</name>
<accession>A0A4Y1ZZT1</accession>
<proteinExistence type="predicted"/>
<dbReference type="AlphaFoldDB" id="A0A4Y1ZZT1"/>
<gene>
    <name evidence="1" type="ORF">AVEN_127879_1</name>
</gene>
<comment type="caution">
    <text evidence="1">The sequence shown here is derived from an EMBL/GenBank/DDBJ whole genome shotgun (WGS) entry which is preliminary data.</text>
</comment>
<keyword evidence="2" id="KW-1185">Reference proteome</keyword>
<reference evidence="1 2" key="1">
    <citation type="journal article" date="2019" name="Sci. Rep.">
        <title>Orb-weaving spider Araneus ventricosus genome elucidates the spidroin gene catalogue.</title>
        <authorList>
            <person name="Kono N."/>
            <person name="Nakamura H."/>
            <person name="Ohtoshi R."/>
            <person name="Moran D.A.P."/>
            <person name="Shinohara A."/>
            <person name="Yoshida Y."/>
            <person name="Fujiwara M."/>
            <person name="Mori M."/>
            <person name="Tomita M."/>
            <person name="Arakawa K."/>
        </authorList>
    </citation>
    <scope>NUCLEOTIDE SEQUENCE [LARGE SCALE GENOMIC DNA]</scope>
</reference>
<sequence length="115" mass="12966">MLGNSSCMRTSFILFENTTLNTDHEWQHNWFNHQSDIYICNQGAWDNDESALAVIGNCSTDHNSWRKSSVSTPQTAWFQALTWPPFIEYTAITGTQTERAAIGTAAIKDLHSALQ</sequence>
<organism evidence="1 2">
    <name type="scientific">Araneus ventricosus</name>
    <name type="common">Orbweaver spider</name>
    <name type="synonym">Epeira ventricosa</name>
    <dbReference type="NCBI Taxonomy" id="182803"/>
    <lineage>
        <taxon>Eukaryota</taxon>
        <taxon>Metazoa</taxon>
        <taxon>Ecdysozoa</taxon>
        <taxon>Arthropoda</taxon>
        <taxon>Chelicerata</taxon>
        <taxon>Arachnida</taxon>
        <taxon>Araneae</taxon>
        <taxon>Araneomorphae</taxon>
        <taxon>Entelegynae</taxon>
        <taxon>Araneoidea</taxon>
        <taxon>Araneidae</taxon>
        <taxon>Araneus</taxon>
    </lineage>
</organism>